<dbReference type="Gene3D" id="3.20.20.380">
    <property type="entry name" value="Copper homeostasis (CutC) domain"/>
    <property type="match status" value="1"/>
</dbReference>
<evidence type="ECO:0000256" key="1">
    <source>
        <dbReference type="ARBA" id="ARBA00007768"/>
    </source>
</evidence>
<protein>
    <recommendedName>
        <fullName evidence="2">Copper homeostasis protein cutC homolog</fullName>
    </recommendedName>
</protein>
<comment type="similarity">
    <text evidence="1">Belongs to the CutC family.</text>
</comment>
<organism evidence="3 4">
    <name type="scientific">Proteiniclasticum ruminis</name>
    <dbReference type="NCBI Taxonomy" id="398199"/>
    <lineage>
        <taxon>Bacteria</taxon>
        <taxon>Bacillati</taxon>
        <taxon>Bacillota</taxon>
        <taxon>Clostridia</taxon>
        <taxon>Eubacteriales</taxon>
        <taxon>Clostridiaceae</taxon>
        <taxon>Proteiniclasticum</taxon>
    </lineage>
</organism>
<reference evidence="3 4" key="1">
    <citation type="submission" date="2016-10" db="EMBL/GenBank/DDBJ databases">
        <authorList>
            <person name="de Groot N.N."/>
        </authorList>
    </citation>
    <scope>NUCLEOTIDE SEQUENCE [LARGE SCALE GENOMIC DNA]</scope>
    <source>
        <strain evidence="3 4">CGMCC 1.5058</strain>
    </source>
</reference>
<dbReference type="InterPro" id="IPR005627">
    <property type="entry name" value="CutC-like"/>
</dbReference>
<dbReference type="EMBL" id="FNDZ01000002">
    <property type="protein sequence ID" value="SDI40263.1"/>
    <property type="molecule type" value="Genomic_DNA"/>
</dbReference>
<evidence type="ECO:0000256" key="2">
    <source>
        <dbReference type="ARBA" id="ARBA00019014"/>
    </source>
</evidence>
<dbReference type="GO" id="GO:0005507">
    <property type="term" value="F:copper ion binding"/>
    <property type="evidence" value="ECO:0007669"/>
    <property type="project" value="TreeGrafter"/>
</dbReference>
<dbReference type="RefSeq" id="WP_051651747.1">
    <property type="nucleotide sequence ID" value="NZ_DAMANS010000032.1"/>
</dbReference>
<evidence type="ECO:0000313" key="3">
    <source>
        <dbReference type="EMBL" id="SDI40263.1"/>
    </source>
</evidence>
<dbReference type="PANTHER" id="PTHR12598">
    <property type="entry name" value="COPPER HOMEOSTASIS PROTEIN CUTC"/>
    <property type="match status" value="1"/>
</dbReference>
<dbReference type="PANTHER" id="PTHR12598:SF0">
    <property type="entry name" value="COPPER HOMEOSTASIS PROTEIN CUTC HOMOLOG"/>
    <property type="match status" value="1"/>
</dbReference>
<dbReference type="SUPFAM" id="SSF110395">
    <property type="entry name" value="CutC-like"/>
    <property type="match status" value="1"/>
</dbReference>
<gene>
    <name evidence="3" type="ORF">SAMN05421804_102248</name>
</gene>
<dbReference type="Pfam" id="PF03932">
    <property type="entry name" value="CutC"/>
    <property type="match status" value="1"/>
</dbReference>
<dbReference type="InterPro" id="IPR036822">
    <property type="entry name" value="CutC-like_dom_sf"/>
</dbReference>
<evidence type="ECO:0000313" key="4">
    <source>
        <dbReference type="Proteomes" id="UP000183255"/>
    </source>
</evidence>
<sequence>MNMLECIAETYEDAVAIEKGGGDRIELIASLKEGGLTPSYGLVKKVVEEVKIPVNIMLRPHAKSFVYSKDDLDIMKEDARVFHKLGVKQVVLGMLTSEGLPDLDAIEYVLEDTSLLATFHRAIDESRDLLTSLKLLTSCRRVTHVLTSGGPGRAQDHLPLLKEMIKESEDLIVIVGSGIQEGNLLPIRKEIDFYLENGNDRKSYDIHVGTGVRGGSAEHPVNQEEVKRLATLYDSL</sequence>
<proteinExistence type="inferred from homology"/>
<accession>A0A1G8KA42</accession>
<name>A0A1G8KA42_9CLOT</name>
<dbReference type="AlphaFoldDB" id="A0A1G8KA42"/>
<dbReference type="Proteomes" id="UP000183255">
    <property type="component" value="Unassembled WGS sequence"/>
</dbReference>